<dbReference type="EMBL" id="JAUSTZ010000008">
    <property type="protein sequence ID" value="MDQ0227317.1"/>
    <property type="molecule type" value="Genomic_DNA"/>
</dbReference>
<sequence length="137" mass="15832">MYKDLDNLLSAETSVDSWYDDGCMIASEILSEFSTEDWQELARKVLTKPLEWQKKLAYCLDSNCTNYELQILLSLLNIQDEELFVICIDTLRSYTTPESIKIIAENHIILKRVNELIPKSGVAVKKILEDFLVNIQQ</sequence>
<reference evidence="1 2" key="1">
    <citation type="submission" date="2023-07" db="EMBL/GenBank/DDBJ databases">
        <title>Genomic Encyclopedia of Type Strains, Phase IV (KMG-IV): sequencing the most valuable type-strain genomes for metagenomic binning, comparative biology and taxonomic classification.</title>
        <authorList>
            <person name="Goeker M."/>
        </authorList>
    </citation>
    <scope>NUCLEOTIDE SEQUENCE [LARGE SCALE GENOMIC DNA]</scope>
    <source>
        <strain evidence="1 2">DSM 17723</strain>
    </source>
</reference>
<gene>
    <name evidence="1" type="ORF">J2S02_003662</name>
</gene>
<dbReference type="Proteomes" id="UP001232245">
    <property type="component" value="Unassembled WGS sequence"/>
</dbReference>
<protein>
    <submittedName>
        <fullName evidence="1">Uncharacterized protein</fullName>
    </submittedName>
</protein>
<proteinExistence type="predicted"/>
<evidence type="ECO:0000313" key="2">
    <source>
        <dbReference type="Proteomes" id="UP001232245"/>
    </source>
</evidence>
<organism evidence="1 2">
    <name type="scientific">Metabacillus niabensis</name>
    <dbReference type="NCBI Taxonomy" id="324854"/>
    <lineage>
        <taxon>Bacteria</taxon>
        <taxon>Bacillati</taxon>
        <taxon>Bacillota</taxon>
        <taxon>Bacilli</taxon>
        <taxon>Bacillales</taxon>
        <taxon>Bacillaceae</taxon>
        <taxon>Metabacillus</taxon>
    </lineage>
</organism>
<accession>A0ABT9Z661</accession>
<evidence type="ECO:0000313" key="1">
    <source>
        <dbReference type="EMBL" id="MDQ0227317.1"/>
    </source>
</evidence>
<comment type="caution">
    <text evidence="1">The sequence shown here is derived from an EMBL/GenBank/DDBJ whole genome shotgun (WGS) entry which is preliminary data.</text>
</comment>
<name>A0ABT9Z661_9BACI</name>
<keyword evidence="2" id="KW-1185">Reference proteome</keyword>
<dbReference type="RefSeq" id="WP_174881012.1">
    <property type="nucleotide sequence ID" value="NZ_CADEPK010000299.1"/>
</dbReference>